<feature type="signal peptide" evidence="2">
    <location>
        <begin position="1"/>
        <end position="20"/>
    </location>
</feature>
<evidence type="ECO:0000256" key="2">
    <source>
        <dbReference type="SAM" id="SignalP"/>
    </source>
</evidence>
<keyword evidence="4" id="KW-1185">Reference proteome</keyword>
<dbReference type="RefSeq" id="WP_319952748.1">
    <property type="nucleotide sequence ID" value="NZ_JAXAVX010000001.1"/>
</dbReference>
<accession>A0ABU4VI65</accession>
<name>A0ABU4VI65_9ACTN</name>
<protein>
    <recommendedName>
        <fullName evidence="5">ABC transporter substrate-binding protein</fullName>
    </recommendedName>
</protein>
<evidence type="ECO:0000256" key="1">
    <source>
        <dbReference type="SAM" id="MobiDB-lite"/>
    </source>
</evidence>
<comment type="caution">
    <text evidence="3">The sequence shown here is derived from an EMBL/GenBank/DDBJ whole genome shotgun (WGS) entry which is preliminary data.</text>
</comment>
<keyword evidence="2" id="KW-0732">Signal</keyword>
<dbReference type="Proteomes" id="UP001277761">
    <property type="component" value="Unassembled WGS sequence"/>
</dbReference>
<proteinExistence type="predicted"/>
<reference evidence="3 4" key="1">
    <citation type="submission" date="2023-11" db="EMBL/GenBank/DDBJ databases">
        <authorList>
            <person name="Xu M."/>
            <person name="Jiang T."/>
        </authorList>
    </citation>
    <scope>NUCLEOTIDE SEQUENCE [LARGE SCALE GENOMIC DNA]</scope>
    <source>
        <strain evidence="3 4">SD</strain>
    </source>
</reference>
<dbReference type="EMBL" id="JAXAVX010000001">
    <property type="protein sequence ID" value="MDX8150603.1"/>
    <property type="molecule type" value="Genomic_DNA"/>
</dbReference>
<feature type="chain" id="PRO_5045332468" description="ABC transporter substrate-binding protein" evidence="2">
    <location>
        <begin position="21"/>
        <end position="408"/>
    </location>
</feature>
<sequence length="408" mass="41623">MLARPLAIALVALTALGVAGCGGDPGGEEAFDTKVAVYVGVPLRGPWAERGQAIADGARLAMADSGGGVETYSVRLSFQDITDPTDPGRLSAEGAASAAGTALRDQGAIGMIAGLEPTTTREQVLLASQTGLSTVTVDGDRPSGSLADRSPRGRRLFVDLSAADRQIARQLGARARALRCARPTLVAVGITDARLRALRQALPGARTTVVAPARDVPDVSADQAATVTRAASGDAYADARITAALRRAGDCVVLAGEPAAGDPATAVARAGRSLRGTRMLLTRGAASPALARLAAEQGIEAEAIVDGVAAGDDAESRKIDRAYREVFGGPAPIGVQAGWRATKLLLRAIGAARRGNWRSDVAAALVRVPIPGPPAEGRQSRDGEASPAPVALAVPDGGAWRVTRTLAR</sequence>
<evidence type="ECO:0000313" key="4">
    <source>
        <dbReference type="Proteomes" id="UP001277761"/>
    </source>
</evidence>
<evidence type="ECO:0000313" key="3">
    <source>
        <dbReference type="EMBL" id="MDX8150603.1"/>
    </source>
</evidence>
<dbReference type="PROSITE" id="PS51257">
    <property type="entry name" value="PROKAR_LIPOPROTEIN"/>
    <property type="match status" value="1"/>
</dbReference>
<dbReference type="SUPFAM" id="SSF53822">
    <property type="entry name" value="Periplasmic binding protein-like I"/>
    <property type="match status" value="1"/>
</dbReference>
<gene>
    <name evidence="3" type="ORF">SK069_03275</name>
</gene>
<organism evidence="3 4">
    <name type="scientific">Patulibacter brassicae</name>
    <dbReference type="NCBI Taxonomy" id="1705717"/>
    <lineage>
        <taxon>Bacteria</taxon>
        <taxon>Bacillati</taxon>
        <taxon>Actinomycetota</taxon>
        <taxon>Thermoleophilia</taxon>
        <taxon>Solirubrobacterales</taxon>
        <taxon>Patulibacteraceae</taxon>
        <taxon>Patulibacter</taxon>
    </lineage>
</organism>
<evidence type="ECO:0008006" key="5">
    <source>
        <dbReference type="Google" id="ProtNLM"/>
    </source>
</evidence>
<dbReference type="InterPro" id="IPR028082">
    <property type="entry name" value="Peripla_BP_I"/>
</dbReference>
<feature type="region of interest" description="Disordered" evidence="1">
    <location>
        <begin position="370"/>
        <end position="392"/>
    </location>
</feature>
<dbReference type="Gene3D" id="3.40.50.2300">
    <property type="match status" value="2"/>
</dbReference>